<keyword evidence="5" id="KW-1185">Reference proteome</keyword>
<reference evidence="5" key="1">
    <citation type="journal article" date="2019" name="Int. J. Syst. Evol. Microbiol.">
        <title>The Global Catalogue of Microorganisms (GCM) 10K type strain sequencing project: providing services to taxonomists for standard genome sequencing and annotation.</title>
        <authorList>
            <consortium name="The Broad Institute Genomics Platform"/>
            <consortium name="The Broad Institute Genome Sequencing Center for Infectious Disease"/>
            <person name="Wu L."/>
            <person name="Ma J."/>
        </authorList>
    </citation>
    <scope>NUCLEOTIDE SEQUENCE [LARGE SCALE GENOMIC DNA]</scope>
    <source>
        <strain evidence="5">CGMCC 4.7319</strain>
    </source>
</reference>
<keyword evidence="1" id="KW-0597">Phosphoprotein</keyword>
<dbReference type="Proteomes" id="UP000597656">
    <property type="component" value="Unassembled WGS sequence"/>
</dbReference>
<evidence type="ECO:0000256" key="2">
    <source>
        <dbReference type="SAM" id="MobiDB-lite"/>
    </source>
</evidence>
<evidence type="ECO:0000313" key="4">
    <source>
        <dbReference type="EMBL" id="GGM89254.1"/>
    </source>
</evidence>
<dbReference type="Gene3D" id="2.60.200.20">
    <property type="match status" value="1"/>
</dbReference>
<name>A0ABQ2HR78_9PSEU</name>
<feature type="domain" description="FHA" evidence="3">
    <location>
        <begin position="118"/>
        <end position="169"/>
    </location>
</feature>
<comment type="caution">
    <text evidence="4">The sequence shown here is derived from an EMBL/GenBank/DDBJ whole genome shotgun (WGS) entry which is preliminary data.</text>
</comment>
<evidence type="ECO:0000256" key="1">
    <source>
        <dbReference type="ARBA" id="ARBA00022553"/>
    </source>
</evidence>
<dbReference type="InterPro" id="IPR000253">
    <property type="entry name" value="FHA_dom"/>
</dbReference>
<dbReference type="InterPro" id="IPR008984">
    <property type="entry name" value="SMAD_FHA_dom_sf"/>
</dbReference>
<dbReference type="EMBL" id="BMNC01000003">
    <property type="protein sequence ID" value="GGM89254.1"/>
    <property type="molecule type" value="Genomic_DNA"/>
</dbReference>
<dbReference type="SUPFAM" id="SSF49879">
    <property type="entry name" value="SMAD/FHA domain"/>
    <property type="match status" value="1"/>
</dbReference>
<sequence>MSMRCPQDSNEVFSDEESFCTEHLCPLEPVVAAPTVPEAEPTSGATSSGATSSGTTSSGTAPTRQPWSKKVCWHCDTESPNEANADCLNDDCRRSLTPPELYLRFRDGEVEVERGEQAELGRRGEHGQVFRAYPNVSRRHALVGVGADGMAWITPVNTPNGTFVNGTELQPAVRTALHSADVVRFGAHAEGTVTLYDH</sequence>
<feature type="region of interest" description="Disordered" evidence="2">
    <location>
        <begin position="36"/>
        <end position="66"/>
    </location>
</feature>
<dbReference type="CDD" id="cd00060">
    <property type="entry name" value="FHA"/>
    <property type="match status" value="1"/>
</dbReference>
<accession>A0ABQ2HR78</accession>
<protein>
    <recommendedName>
        <fullName evidence="3">FHA domain-containing protein</fullName>
    </recommendedName>
</protein>
<proteinExistence type="predicted"/>
<dbReference type="RefSeq" id="WP_189155066.1">
    <property type="nucleotide sequence ID" value="NZ_BMNC01000003.1"/>
</dbReference>
<gene>
    <name evidence="4" type="ORF">GCM10011609_27620</name>
</gene>
<evidence type="ECO:0000313" key="5">
    <source>
        <dbReference type="Proteomes" id="UP000597656"/>
    </source>
</evidence>
<dbReference type="Pfam" id="PF00498">
    <property type="entry name" value="FHA"/>
    <property type="match status" value="1"/>
</dbReference>
<dbReference type="PROSITE" id="PS50006">
    <property type="entry name" value="FHA_DOMAIN"/>
    <property type="match status" value="1"/>
</dbReference>
<feature type="compositionally biased region" description="Low complexity" evidence="2">
    <location>
        <begin position="41"/>
        <end position="63"/>
    </location>
</feature>
<evidence type="ECO:0000259" key="3">
    <source>
        <dbReference type="PROSITE" id="PS50006"/>
    </source>
</evidence>
<organism evidence="4 5">
    <name type="scientific">Lentzea pudingi</name>
    <dbReference type="NCBI Taxonomy" id="1789439"/>
    <lineage>
        <taxon>Bacteria</taxon>
        <taxon>Bacillati</taxon>
        <taxon>Actinomycetota</taxon>
        <taxon>Actinomycetes</taxon>
        <taxon>Pseudonocardiales</taxon>
        <taxon>Pseudonocardiaceae</taxon>
        <taxon>Lentzea</taxon>
    </lineage>
</organism>